<gene>
    <name evidence="2" type="ORF">CTI12_AA009890</name>
</gene>
<comment type="caution">
    <text evidence="2">The sequence shown here is derived from an EMBL/GenBank/DDBJ whole genome shotgun (WGS) entry which is preliminary data.</text>
</comment>
<evidence type="ECO:0000313" key="2">
    <source>
        <dbReference type="EMBL" id="PWA99322.1"/>
    </source>
</evidence>
<name>A0A2U1QMW3_ARTAN</name>
<dbReference type="EMBL" id="PKPP01000024">
    <property type="protein sequence ID" value="PWA99322.1"/>
    <property type="molecule type" value="Genomic_DNA"/>
</dbReference>
<evidence type="ECO:0000313" key="3">
    <source>
        <dbReference type="Proteomes" id="UP000245207"/>
    </source>
</evidence>
<dbReference type="PANTHER" id="PTHR31286:SF99">
    <property type="entry name" value="DUF4283 DOMAIN-CONTAINING PROTEIN"/>
    <property type="match status" value="1"/>
</dbReference>
<feature type="region of interest" description="Disordered" evidence="1">
    <location>
        <begin position="259"/>
        <end position="342"/>
    </location>
</feature>
<organism evidence="2 3">
    <name type="scientific">Artemisia annua</name>
    <name type="common">Sweet wormwood</name>
    <dbReference type="NCBI Taxonomy" id="35608"/>
    <lineage>
        <taxon>Eukaryota</taxon>
        <taxon>Viridiplantae</taxon>
        <taxon>Streptophyta</taxon>
        <taxon>Embryophyta</taxon>
        <taxon>Tracheophyta</taxon>
        <taxon>Spermatophyta</taxon>
        <taxon>Magnoliopsida</taxon>
        <taxon>eudicotyledons</taxon>
        <taxon>Gunneridae</taxon>
        <taxon>Pentapetalae</taxon>
        <taxon>asterids</taxon>
        <taxon>campanulids</taxon>
        <taxon>Asterales</taxon>
        <taxon>Asteraceae</taxon>
        <taxon>Asteroideae</taxon>
        <taxon>Anthemideae</taxon>
        <taxon>Artemisiinae</taxon>
        <taxon>Artemisia</taxon>
    </lineage>
</organism>
<accession>A0A2U1QMW3</accession>
<dbReference type="PANTHER" id="PTHR31286">
    <property type="entry name" value="GLYCINE-RICH CELL WALL STRUCTURAL PROTEIN 1.8-LIKE"/>
    <property type="match status" value="1"/>
</dbReference>
<feature type="compositionally biased region" description="Basic residues" evidence="1">
    <location>
        <begin position="451"/>
        <end position="460"/>
    </location>
</feature>
<keyword evidence="3" id="KW-1185">Reference proteome</keyword>
<reference evidence="2 3" key="1">
    <citation type="journal article" date="2018" name="Mol. Plant">
        <title>The genome of Artemisia annua provides insight into the evolution of Asteraceae family and artemisinin biosynthesis.</title>
        <authorList>
            <person name="Shen Q."/>
            <person name="Zhang L."/>
            <person name="Liao Z."/>
            <person name="Wang S."/>
            <person name="Yan T."/>
            <person name="Shi P."/>
            <person name="Liu M."/>
            <person name="Fu X."/>
            <person name="Pan Q."/>
            <person name="Wang Y."/>
            <person name="Lv Z."/>
            <person name="Lu X."/>
            <person name="Zhang F."/>
            <person name="Jiang W."/>
            <person name="Ma Y."/>
            <person name="Chen M."/>
            <person name="Hao X."/>
            <person name="Li L."/>
            <person name="Tang Y."/>
            <person name="Lv G."/>
            <person name="Zhou Y."/>
            <person name="Sun X."/>
            <person name="Brodelius P.E."/>
            <person name="Rose J.K.C."/>
            <person name="Tang K."/>
        </authorList>
    </citation>
    <scope>NUCLEOTIDE SEQUENCE [LARGE SCALE GENOMIC DNA]</scope>
    <source>
        <strain evidence="3">cv. Huhao1</strain>
        <tissue evidence="2">Leaf</tissue>
    </source>
</reference>
<dbReference type="Proteomes" id="UP000245207">
    <property type="component" value="Unassembled WGS sequence"/>
</dbReference>
<feature type="compositionally biased region" description="Basic and acidic residues" evidence="1">
    <location>
        <begin position="1"/>
        <end position="22"/>
    </location>
</feature>
<protein>
    <submittedName>
        <fullName evidence="2">ATPase, F1/V1/A1 complex, alpha/beta subunit, Zinc knuckle CX2CX4HX4C</fullName>
    </submittedName>
</protein>
<feature type="compositionally biased region" description="Polar residues" evidence="1">
    <location>
        <begin position="262"/>
        <end position="282"/>
    </location>
</feature>
<feature type="compositionally biased region" description="Acidic residues" evidence="1">
    <location>
        <begin position="417"/>
        <end position="427"/>
    </location>
</feature>
<dbReference type="AlphaFoldDB" id="A0A2U1QMW3"/>
<evidence type="ECO:0000256" key="1">
    <source>
        <dbReference type="SAM" id="MobiDB-lite"/>
    </source>
</evidence>
<feature type="compositionally biased region" description="Basic and acidic residues" evidence="1">
    <location>
        <begin position="463"/>
        <end position="478"/>
    </location>
</feature>
<feature type="region of interest" description="Disordered" evidence="1">
    <location>
        <begin position="1"/>
        <end position="29"/>
    </location>
</feature>
<feature type="compositionally biased region" description="Basic and acidic residues" evidence="1">
    <location>
        <begin position="306"/>
        <end position="322"/>
    </location>
</feature>
<feature type="compositionally biased region" description="Basic and acidic residues" evidence="1">
    <location>
        <begin position="401"/>
        <end position="416"/>
    </location>
</feature>
<dbReference type="OrthoDB" id="1939300at2759"/>
<feature type="compositionally biased region" description="Basic residues" evidence="1">
    <location>
        <begin position="499"/>
        <end position="509"/>
    </location>
</feature>
<dbReference type="InterPro" id="IPR040256">
    <property type="entry name" value="At4g02000-like"/>
</dbReference>
<feature type="compositionally biased region" description="Polar residues" evidence="1">
    <location>
        <begin position="296"/>
        <end position="305"/>
    </location>
</feature>
<feature type="region of interest" description="Disordered" evidence="1">
    <location>
        <begin position="401"/>
        <end position="509"/>
    </location>
</feature>
<sequence length="509" mass="57001">MDDSRVSESRDKVNSVMKEKGNEVNGGIQNPDAEIVVSVQSTCVDKGDSVQTCTVSETANITPCDMNTSVGVEQVSDVDKDVVIQPNNVSVSASQNMNDCVETSNKTNPNEAPNKKTYASATKNSGIYETNKLLFIPPALNELGSSVGKPIIMDSMTAYVCKNGVGRTEYARILVEIDAIKGLKETVELQYRDMNKNVKGTKTVKVAYDWKPPICTHCKVFGHDFKGCTIRGRTVEEEKAELEKTVNGAKENEFVQKPATKPNVSGTMNTQGPNRGGFNKQQNLDKNKSTYGLPRQQWNKKVTSTENKEASENKNDNFDKDFPIFSGANTKKDKNNKGKQTSVQNSFSVLKDLGEDNVQEINMLKDKSIVDKYLNMRMKPSNNVLKTWSQEMKKYFNRAWEADREKEKDDREKGMEDINEEVFEDESIAAKNLVADELVGTSTDEDVGKKEKMKKKKHVAGKAAERQNKKTVESGDEKKKKKRKHAEADEAETEIQSKKKDKKKKKTKE</sequence>
<proteinExistence type="predicted"/>